<reference evidence="2 3" key="1">
    <citation type="journal article" date="2017" name="Curr. Biol.">
        <title>The Evolution of Venom by Co-option of Single-Copy Genes.</title>
        <authorList>
            <person name="Martinson E.O."/>
            <person name="Mrinalini"/>
            <person name="Kelkar Y.D."/>
            <person name="Chang C.H."/>
            <person name="Werren J.H."/>
        </authorList>
    </citation>
    <scope>NUCLEOTIDE SEQUENCE [LARGE SCALE GENOMIC DNA]</scope>
    <source>
        <strain evidence="2 3">Alberta</strain>
        <tissue evidence="2">Whole body</tissue>
    </source>
</reference>
<comment type="caution">
    <text evidence="2">The sequence shown here is derived from an EMBL/GenBank/DDBJ whole genome shotgun (WGS) entry which is preliminary data.</text>
</comment>
<evidence type="ECO:0000313" key="2">
    <source>
        <dbReference type="EMBL" id="OXU29221.1"/>
    </source>
</evidence>
<accession>A0A232FEM5</accession>
<dbReference type="Proteomes" id="UP000215335">
    <property type="component" value="Unassembled WGS sequence"/>
</dbReference>
<dbReference type="EMBL" id="NNAY01000322">
    <property type="protein sequence ID" value="OXU29221.1"/>
    <property type="molecule type" value="Genomic_DNA"/>
</dbReference>
<sequence>MRLTASSSGEDGLQEKEAQQQAAGERLHPVLHEDAAQEPAGLRHAGGQAGGQVLASNVAEGALQVHDEGQEAPLTPIVCLQSWPLPMSSPRVLDTQKIEQVYRPRT</sequence>
<dbReference type="AlphaFoldDB" id="A0A232FEM5"/>
<evidence type="ECO:0000313" key="3">
    <source>
        <dbReference type="Proteomes" id="UP000215335"/>
    </source>
</evidence>
<proteinExistence type="predicted"/>
<evidence type="ECO:0000256" key="1">
    <source>
        <dbReference type="SAM" id="MobiDB-lite"/>
    </source>
</evidence>
<organism evidence="2 3">
    <name type="scientific">Trichomalopsis sarcophagae</name>
    <dbReference type="NCBI Taxonomy" id="543379"/>
    <lineage>
        <taxon>Eukaryota</taxon>
        <taxon>Metazoa</taxon>
        <taxon>Ecdysozoa</taxon>
        <taxon>Arthropoda</taxon>
        <taxon>Hexapoda</taxon>
        <taxon>Insecta</taxon>
        <taxon>Pterygota</taxon>
        <taxon>Neoptera</taxon>
        <taxon>Endopterygota</taxon>
        <taxon>Hymenoptera</taxon>
        <taxon>Apocrita</taxon>
        <taxon>Proctotrupomorpha</taxon>
        <taxon>Chalcidoidea</taxon>
        <taxon>Pteromalidae</taxon>
        <taxon>Pteromalinae</taxon>
        <taxon>Trichomalopsis</taxon>
    </lineage>
</organism>
<gene>
    <name evidence="2" type="ORF">TSAR_003184</name>
</gene>
<feature type="compositionally biased region" description="Basic and acidic residues" evidence="1">
    <location>
        <begin position="25"/>
        <end position="35"/>
    </location>
</feature>
<keyword evidence="3" id="KW-1185">Reference proteome</keyword>
<protein>
    <submittedName>
        <fullName evidence="2">Uncharacterized protein</fullName>
    </submittedName>
</protein>
<feature type="region of interest" description="Disordered" evidence="1">
    <location>
        <begin position="1"/>
        <end position="50"/>
    </location>
</feature>
<name>A0A232FEM5_9HYME</name>